<sequence>MTIYGNGSSTSFAEMVEKPKETLLKQEPVRDVFRYLALLMEGGIYTDTDTACIRPIIRWPGIRESHWDLKDITDSLLTSLPHMEDLLMQAEQEGDKYTVLPGGAKPMEVKVTPSEAICDRMAKLKLDAWDPPRLVVGVEFDDWGPSAKEHWSKGSLARGMQIVQPGHPVFVDVLGRIMKDIQNGRGTYADDLVDESGKKKVLSAERLMDILDFTGPGVL</sequence>
<evidence type="ECO:0000313" key="1">
    <source>
        <dbReference type="EMBL" id="KAJ9103729.1"/>
    </source>
</evidence>
<name>A0ACC2VXC9_9TREE</name>
<accession>A0ACC2VXC9</accession>
<reference evidence="1" key="1">
    <citation type="submission" date="2023-04" db="EMBL/GenBank/DDBJ databases">
        <title>Draft Genome sequencing of Naganishia species isolated from polar environments using Oxford Nanopore Technology.</title>
        <authorList>
            <person name="Leo P."/>
            <person name="Venkateswaran K."/>
        </authorList>
    </citation>
    <scope>NUCLEOTIDE SEQUENCE</scope>
    <source>
        <strain evidence="1">MNA-CCFEE 5423</strain>
    </source>
</reference>
<dbReference type="EMBL" id="JASBWT010000006">
    <property type="protein sequence ID" value="KAJ9103729.1"/>
    <property type="molecule type" value="Genomic_DNA"/>
</dbReference>
<proteinExistence type="predicted"/>
<organism evidence="1 2">
    <name type="scientific">Naganishia friedmannii</name>
    <dbReference type="NCBI Taxonomy" id="89922"/>
    <lineage>
        <taxon>Eukaryota</taxon>
        <taxon>Fungi</taxon>
        <taxon>Dikarya</taxon>
        <taxon>Basidiomycota</taxon>
        <taxon>Agaricomycotina</taxon>
        <taxon>Tremellomycetes</taxon>
        <taxon>Filobasidiales</taxon>
        <taxon>Filobasidiaceae</taxon>
        <taxon>Naganishia</taxon>
    </lineage>
</organism>
<keyword evidence="2" id="KW-1185">Reference proteome</keyword>
<comment type="caution">
    <text evidence="1">The sequence shown here is derived from an EMBL/GenBank/DDBJ whole genome shotgun (WGS) entry which is preliminary data.</text>
</comment>
<protein>
    <submittedName>
        <fullName evidence="1">Uncharacterized protein</fullName>
    </submittedName>
</protein>
<dbReference type="Proteomes" id="UP001227268">
    <property type="component" value="Unassembled WGS sequence"/>
</dbReference>
<evidence type="ECO:0000313" key="2">
    <source>
        <dbReference type="Proteomes" id="UP001227268"/>
    </source>
</evidence>
<gene>
    <name evidence="1" type="ORF">QFC21_002189</name>
</gene>